<comment type="caution">
    <text evidence="7">The sequence shown here is derived from an EMBL/GenBank/DDBJ whole genome shotgun (WGS) entry which is preliminary data.</text>
</comment>
<comment type="subcellular location">
    <subcellularLocation>
        <location evidence="1">Membrane</location>
    </subcellularLocation>
</comment>
<feature type="transmembrane region" description="Helical" evidence="6">
    <location>
        <begin position="20"/>
        <end position="40"/>
    </location>
</feature>
<dbReference type="GO" id="GO:0006465">
    <property type="term" value="P:signal peptide processing"/>
    <property type="evidence" value="ECO:0007669"/>
    <property type="project" value="UniProtKB-UniRule"/>
</dbReference>
<dbReference type="RefSeq" id="WP_148979161.1">
    <property type="nucleotide sequence ID" value="NZ_JBNILM010000004.1"/>
</dbReference>
<dbReference type="CDD" id="cd06462">
    <property type="entry name" value="Peptidase_S24_S26"/>
    <property type="match status" value="1"/>
</dbReference>
<accession>A0A5D4TC18</accession>
<dbReference type="GO" id="GO:0004252">
    <property type="term" value="F:serine-type endopeptidase activity"/>
    <property type="evidence" value="ECO:0007669"/>
    <property type="project" value="UniProtKB-UniRule"/>
</dbReference>
<dbReference type="PANTHER" id="PTHR10806:SF6">
    <property type="entry name" value="SIGNAL PEPTIDASE COMPLEX CATALYTIC SUBUNIT SEC11"/>
    <property type="match status" value="1"/>
</dbReference>
<dbReference type="NCBIfam" id="TIGR02228">
    <property type="entry name" value="sigpep_I_arch"/>
    <property type="match status" value="1"/>
</dbReference>
<organism evidence="7 8">
    <name type="scientific">Sutcliffiella horikoshii</name>
    <dbReference type="NCBI Taxonomy" id="79883"/>
    <lineage>
        <taxon>Bacteria</taxon>
        <taxon>Bacillati</taxon>
        <taxon>Bacillota</taxon>
        <taxon>Bacilli</taxon>
        <taxon>Bacillales</taxon>
        <taxon>Bacillaceae</taxon>
        <taxon>Sutcliffiella</taxon>
    </lineage>
</organism>
<keyword evidence="3 6" id="KW-1133">Transmembrane helix</keyword>
<feature type="transmembrane region" description="Helical" evidence="6">
    <location>
        <begin position="131"/>
        <end position="154"/>
    </location>
</feature>
<gene>
    <name evidence="7" type="ORF">FZC75_09970</name>
</gene>
<dbReference type="EMBL" id="VTET01000004">
    <property type="protein sequence ID" value="TYS72278.1"/>
    <property type="molecule type" value="Genomic_DNA"/>
</dbReference>
<evidence type="ECO:0000256" key="4">
    <source>
        <dbReference type="ARBA" id="ARBA00023136"/>
    </source>
</evidence>
<dbReference type="GO" id="GO:0016020">
    <property type="term" value="C:membrane"/>
    <property type="evidence" value="ECO:0007669"/>
    <property type="project" value="UniProtKB-SubCell"/>
</dbReference>
<evidence type="ECO:0000256" key="6">
    <source>
        <dbReference type="SAM" id="Phobius"/>
    </source>
</evidence>
<dbReference type="OrthoDB" id="2860586at2"/>
<evidence type="ECO:0000256" key="1">
    <source>
        <dbReference type="ARBA" id="ARBA00004370"/>
    </source>
</evidence>
<sequence>MKKRRLIIRILKKKIIPSMLIIFMVVLLLLSYSHLIYFTIVVSDSMRPTFSAGDILISKTVNDENIVIGDIITFMDRQGKIVTHRVVDIETHHFITKGDSVSYENTEYIAFDSLRYKYLFHVPFVGYAVQWINSLIGLVFFFITPLCYLTFIIFKKYSPFNKKTYKRYKPQEF</sequence>
<dbReference type="Proteomes" id="UP000324517">
    <property type="component" value="Unassembled WGS sequence"/>
</dbReference>
<evidence type="ECO:0000256" key="5">
    <source>
        <dbReference type="NCBIfam" id="TIGR02228"/>
    </source>
</evidence>
<dbReference type="EC" id="3.4.21.89" evidence="5"/>
<evidence type="ECO:0000256" key="3">
    <source>
        <dbReference type="ARBA" id="ARBA00022989"/>
    </source>
</evidence>
<dbReference type="AlphaFoldDB" id="A0A5D4TC18"/>
<dbReference type="PRINTS" id="PR00728">
    <property type="entry name" value="SIGNALPTASE"/>
</dbReference>
<dbReference type="SUPFAM" id="SSF51306">
    <property type="entry name" value="LexA/Signal peptidase"/>
    <property type="match status" value="1"/>
</dbReference>
<dbReference type="PANTHER" id="PTHR10806">
    <property type="entry name" value="SIGNAL PEPTIDASE COMPLEX CATALYTIC SUBUNIT SEC11"/>
    <property type="match status" value="1"/>
</dbReference>
<reference evidence="7 8" key="1">
    <citation type="submission" date="2019-08" db="EMBL/GenBank/DDBJ databases">
        <title>Bacillus genomes from the desert of Cuatro Cienegas, Coahuila.</title>
        <authorList>
            <person name="Olmedo-Alvarez G."/>
        </authorList>
    </citation>
    <scope>NUCLEOTIDE SEQUENCE [LARGE SCALE GENOMIC DNA]</scope>
    <source>
        <strain evidence="7 8">CH98b_3T</strain>
    </source>
</reference>
<evidence type="ECO:0000313" key="8">
    <source>
        <dbReference type="Proteomes" id="UP000324517"/>
    </source>
</evidence>
<keyword evidence="2 6" id="KW-0812">Transmembrane</keyword>
<protein>
    <recommendedName>
        <fullName evidence="5">Signal peptidase I</fullName>
        <ecNumber evidence="5">3.4.21.89</ecNumber>
    </recommendedName>
</protein>
<evidence type="ECO:0000256" key="2">
    <source>
        <dbReference type="ARBA" id="ARBA00022692"/>
    </source>
</evidence>
<dbReference type="GO" id="GO:0009003">
    <property type="term" value="F:signal peptidase activity"/>
    <property type="evidence" value="ECO:0007669"/>
    <property type="project" value="UniProtKB-EC"/>
</dbReference>
<dbReference type="InterPro" id="IPR036286">
    <property type="entry name" value="LexA/Signal_pep-like_sf"/>
</dbReference>
<keyword evidence="7" id="KW-0378">Hydrolase</keyword>
<name>A0A5D4TC18_9BACI</name>
<keyword evidence="4 6" id="KW-0472">Membrane</keyword>
<dbReference type="InterPro" id="IPR001733">
    <property type="entry name" value="Peptidase_S26B"/>
</dbReference>
<evidence type="ECO:0000313" key="7">
    <source>
        <dbReference type="EMBL" id="TYS72278.1"/>
    </source>
</evidence>
<proteinExistence type="predicted"/>